<evidence type="ECO:0000313" key="3">
    <source>
        <dbReference type="EMBL" id="MET7014156.1"/>
    </source>
</evidence>
<dbReference type="InterPro" id="IPR029058">
    <property type="entry name" value="AB_hydrolase_fold"/>
</dbReference>
<dbReference type="SUPFAM" id="SSF53474">
    <property type="entry name" value="alpha/beta-Hydrolases"/>
    <property type="match status" value="1"/>
</dbReference>
<gene>
    <name evidence="3" type="ORF">ABXR19_08130</name>
</gene>
<evidence type="ECO:0000256" key="1">
    <source>
        <dbReference type="ARBA" id="ARBA00022801"/>
    </source>
</evidence>
<dbReference type="Pfam" id="PF20434">
    <property type="entry name" value="BD-FAE"/>
    <property type="match status" value="1"/>
</dbReference>
<dbReference type="PANTHER" id="PTHR48081:SF6">
    <property type="entry name" value="PEPTIDASE S9 PROLYL OLIGOPEPTIDASE CATALYTIC DOMAIN-CONTAINING PROTEIN"/>
    <property type="match status" value="1"/>
</dbReference>
<dbReference type="EMBL" id="JBEWZI010000007">
    <property type="protein sequence ID" value="MET7014156.1"/>
    <property type="molecule type" value="Genomic_DNA"/>
</dbReference>
<sequence length="321" mass="34537">MKTLHSSRPVRFAGFALSALLVLYTGLCSAASFKGQAEFPLWGDQAAPATNGVKLEEKWTDVSSNKPFEQEPEVAGISTPTLSVFVPRSPNGAAMIVIPGGGYSKLCFGKEGVEIARWLNSLGITAFVLKHRLPVEWPTGVGRHMPLQDGQRAVRLLRAHAADWNLDPQRIGVMGFSAGGHLAALLGTAWKQKSYEARDAIDALSARPDVIVVAYGVFDFAGRTLPAKASEGALAIHDYPAVPAADSSPAFIVAADDDPKVNTEQSARFYAALHNAKVPAELHIYRGGDHGFALRKNNALPVADWARQSLEWMRASGFVPR</sequence>
<evidence type="ECO:0000259" key="2">
    <source>
        <dbReference type="Pfam" id="PF20434"/>
    </source>
</evidence>
<accession>A0ABV2TJQ5</accession>
<dbReference type="InterPro" id="IPR049492">
    <property type="entry name" value="BD-FAE-like_dom"/>
</dbReference>
<comment type="caution">
    <text evidence="3">The sequence shown here is derived from an EMBL/GenBank/DDBJ whole genome shotgun (WGS) entry which is preliminary data.</text>
</comment>
<name>A0ABV2TJQ5_9RHOO</name>
<keyword evidence="4" id="KW-1185">Reference proteome</keyword>
<protein>
    <submittedName>
        <fullName evidence="3">Alpha/beta hydrolase</fullName>
    </submittedName>
</protein>
<dbReference type="Proteomes" id="UP001549691">
    <property type="component" value="Unassembled WGS sequence"/>
</dbReference>
<dbReference type="RefSeq" id="WP_354600618.1">
    <property type="nucleotide sequence ID" value="NZ_JBEWZI010000007.1"/>
</dbReference>
<dbReference type="Gene3D" id="3.40.50.1820">
    <property type="entry name" value="alpha/beta hydrolase"/>
    <property type="match status" value="1"/>
</dbReference>
<organism evidence="3 4">
    <name type="scientific">Uliginosibacterium flavum</name>
    <dbReference type="NCBI Taxonomy" id="1396831"/>
    <lineage>
        <taxon>Bacteria</taxon>
        <taxon>Pseudomonadati</taxon>
        <taxon>Pseudomonadota</taxon>
        <taxon>Betaproteobacteria</taxon>
        <taxon>Rhodocyclales</taxon>
        <taxon>Zoogloeaceae</taxon>
        <taxon>Uliginosibacterium</taxon>
    </lineage>
</organism>
<dbReference type="GO" id="GO:0016787">
    <property type="term" value="F:hydrolase activity"/>
    <property type="evidence" value="ECO:0007669"/>
    <property type="project" value="UniProtKB-KW"/>
</dbReference>
<keyword evidence="1 3" id="KW-0378">Hydrolase</keyword>
<proteinExistence type="predicted"/>
<feature type="domain" description="BD-FAE-like" evidence="2">
    <location>
        <begin position="146"/>
        <end position="273"/>
    </location>
</feature>
<evidence type="ECO:0000313" key="4">
    <source>
        <dbReference type="Proteomes" id="UP001549691"/>
    </source>
</evidence>
<dbReference type="InterPro" id="IPR050300">
    <property type="entry name" value="GDXG_lipolytic_enzyme"/>
</dbReference>
<reference evidence="3 4" key="1">
    <citation type="submission" date="2024-07" db="EMBL/GenBank/DDBJ databases">
        <title>Uliginosibacterium flavum JJ3220;KACC:17644.</title>
        <authorList>
            <person name="Kim M.K."/>
        </authorList>
    </citation>
    <scope>NUCLEOTIDE SEQUENCE [LARGE SCALE GENOMIC DNA]</scope>
    <source>
        <strain evidence="3 4">KACC:17644</strain>
    </source>
</reference>
<dbReference type="PANTHER" id="PTHR48081">
    <property type="entry name" value="AB HYDROLASE SUPERFAMILY PROTEIN C4A8.06C"/>
    <property type="match status" value="1"/>
</dbReference>